<evidence type="ECO:0000256" key="1">
    <source>
        <dbReference type="SAM" id="SignalP"/>
    </source>
</evidence>
<dbReference type="OrthoDB" id="7595765at2"/>
<protein>
    <submittedName>
        <fullName evidence="3">DUF2059 domain-containing protein</fullName>
    </submittedName>
</protein>
<evidence type="ECO:0000313" key="3">
    <source>
        <dbReference type="EMBL" id="TFU02913.1"/>
    </source>
</evidence>
<gene>
    <name evidence="3" type="ORF">EUV02_06800</name>
</gene>
<feature type="signal peptide" evidence="1">
    <location>
        <begin position="1"/>
        <end position="19"/>
    </location>
</feature>
<name>A0A4Y9EM70_9SPHN</name>
<keyword evidence="4" id="KW-1185">Reference proteome</keyword>
<reference evidence="3 4" key="1">
    <citation type="submission" date="2019-02" db="EMBL/GenBank/DDBJ databases">
        <title>Polymorphobacter sp. isolated from the lake at the Tibet of China.</title>
        <authorList>
            <person name="Li A."/>
        </authorList>
    </citation>
    <scope>NUCLEOTIDE SEQUENCE [LARGE SCALE GENOMIC DNA]</scope>
    <source>
        <strain evidence="3 4">DJ1R-1</strain>
    </source>
</reference>
<dbReference type="Pfam" id="PF09832">
    <property type="entry name" value="DUF2059"/>
    <property type="match status" value="1"/>
</dbReference>
<keyword evidence="1" id="KW-0732">Signal</keyword>
<proteinExistence type="predicted"/>
<feature type="domain" description="DUF2059" evidence="2">
    <location>
        <begin position="109"/>
        <end position="158"/>
    </location>
</feature>
<feature type="chain" id="PRO_5021326412" evidence="1">
    <location>
        <begin position="20"/>
        <end position="189"/>
    </location>
</feature>
<evidence type="ECO:0000259" key="2">
    <source>
        <dbReference type="Pfam" id="PF09832"/>
    </source>
</evidence>
<dbReference type="Proteomes" id="UP000297737">
    <property type="component" value="Unassembled WGS sequence"/>
</dbReference>
<evidence type="ECO:0000313" key="4">
    <source>
        <dbReference type="Proteomes" id="UP000297737"/>
    </source>
</evidence>
<accession>A0A4Y9EM70</accession>
<dbReference type="InterPro" id="IPR018637">
    <property type="entry name" value="DUF2059"/>
</dbReference>
<comment type="caution">
    <text evidence="3">The sequence shown here is derived from an EMBL/GenBank/DDBJ whole genome shotgun (WGS) entry which is preliminary data.</text>
</comment>
<sequence>MIRNLIILGLLATATPVLAAADPASVAAATALVEQLDVKGQITASANQSIASMRSGAAITQMLSQQPGFEQARAANPAKFKEVLGRVGVMQANAAQKVVTAQIPAVVNAAIQAYAKNFTAAELKALSDFYRSPLGIAMQTKQPRVMAEINQATNQLMGAKIGAAMQALGPQIDAELKKLQPAAAAPPKK</sequence>
<organism evidence="3 4">
    <name type="scientific">Glacieibacterium arshaanense</name>
    <dbReference type="NCBI Taxonomy" id="2511025"/>
    <lineage>
        <taxon>Bacteria</taxon>
        <taxon>Pseudomonadati</taxon>
        <taxon>Pseudomonadota</taxon>
        <taxon>Alphaproteobacteria</taxon>
        <taxon>Sphingomonadales</taxon>
        <taxon>Sphingosinicellaceae</taxon>
        <taxon>Glacieibacterium</taxon>
    </lineage>
</organism>
<dbReference type="AlphaFoldDB" id="A0A4Y9EM70"/>
<dbReference type="EMBL" id="SIHO01000002">
    <property type="protein sequence ID" value="TFU02913.1"/>
    <property type="molecule type" value="Genomic_DNA"/>
</dbReference>
<dbReference type="RefSeq" id="WP_135245507.1">
    <property type="nucleotide sequence ID" value="NZ_SIHO01000002.1"/>
</dbReference>